<comment type="caution">
    <text evidence="1">The sequence shown here is derived from an EMBL/GenBank/DDBJ whole genome shotgun (WGS) entry which is preliminary data.</text>
</comment>
<dbReference type="AlphaFoldDB" id="A0A0T6BPX2"/>
<dbReference type="Proteomes" id="UP000036168">
    <property type="component" value="Unassembled WGS sequence"/>
</dbReference>
<sequence length="97" mass="11649">MSVLEPAVRSKEKFHFFLKYRLPIIFCLQKPETNTNKITQTKIQNFMLIYFRFKNKVMLEIKIGRGDDFALQPRSCADKSKRLQNSFVFCRLKRQQL</sequence>
<gene>
    <name evidence="1" type="ORF">AB447_217985</name>
</gene>
<protein>
    <submittedName>
        <fullName evidence="1">Uncharacterized protein</fullName>
    </submittedName>
</protein>
<evidence type="ECO:0000313" key="1">
    <source>
        <dbReference type="EMBL" id="KRT93684.1"/>
    </source>
</evidence>
<dbReference type="EMBL" id="LECW02000020">
    <property type="protein sequence ID" value="KRT93684.1"/>
    <property type="molecule type" value="Genomic_DNA"/>
</dbReference>
<organism evidence="1 2">
    <name type="scientific">Bacillus glycinifermentans</name>
    <dbReference type="NCBI Taxonomy" id="1664069"/>
    <lineage>
        <taxon>Bacteria</taxon>
        <taxon>Bacillati</taxon>
        <taxon>Bacillota</taxon>
        <taxon>Bacilli</taxon>
        <taxon>Bacillales</taxon>
        <taxon>Bacillaceae</taxon>
        <taxon>Bacillus</taxon>
    </lineage>
</organism>
<name>A0A0T6BPX2_9BACI</name>
<reference evidence="1 2" key="1">
    <citation type="journal article" date="2015" name="Int. J. Syst. Evol. Microbiol.">
        <title>Bacillus glycinifermentans sp. nov., isolated from fermented soybean paste.</title>
        <authorList>
            <person name="Kim S.J."/>
            <person name="Dunlap C.A."/>
            <person name="Kwon S.W."/>
            <person name="Rooney A.P."/>
        </authorList>
    </citation>
    <scope>NUCLEOTIDE SEQUENCE [LARGE SCALE GENOMIC DNA]</scope>
    <source>
        <strain evidence="1 2">GO-13</strain>
    </source>
</reference>
<proteinExistence type="predicted"/>
<evidence type="ECO:0000313" key="2">
    <source>
        <dbReference type="Proteomes" id="UP000036168"/>
    </source>
</evidence>
<accession>A0A0T6BPX2</accession>